<accession>A0A9P1GV69</accession>
<keyword evidence="1" id="KW-0732">Signal</keyword>
<feature type="chain" id="PRO_5040105471" evidence="1">
    <location>
        <begin position="18"/>
        <end position="185"/>
    </location>
</feature>
<reference evidence="2" key="1">
    <citation type="submission" date="2022-11" db="EMBL/GenBank/DDBJ databases">
        <authorList>
            <person name="Scott C."/>
            <person name="Bruce N."/>
        </authorList>
    </citation>
    <scope>NUCLEOTIDE SEQUENCE</scope>
</reference>
<sequence>MKFTSIFVGTLATLAAAAPVKEFGSGFDVLGANNFGFNNLALAYLAKFNGFNTAGFGNLITANSLAFDPFAELFAFGNNNQFLQLNHILTLQNALVLSWLSNIGLASNLNFAGGVVPLLDFGNLNGFISPSALSPSASTPLSRPRSPASSATLASCFFTVFVNGGLGGAGLGGGIGGFNNGFFKE</sequence>
<evidence type="ECO:0000313" key="2">
    <source>
        <dbReference type="EMBL" id="CAI4210885.1"/>
    </source>
</evidence>
<dbReference type="Proteomes" id="UP000838763">
    <property type="component" value="Unassembled WGS sequence"/>
</dbReference>
<comment type="caution">
    <text evidence="2">The sequence shown here is derived from an EMBL/GenBank/DDBJ whole genome shotgun (WGS) entry which is preliminary data.</text>
</comment>
<name>A0A9P1GV69_9PEZI</name>
<keyword evidence="3" id="KW-1185">Reference proteome</keyword>
<dbReference type="AlphaFoldDB" id="A0A9P1GV69"/>
<proteinExistence type="predicted"/>
<gene>
    <name evidence="2" type="ORF">PPNO1_LOCUS683</name>
</gene>
<dbReference type="OrthoDB" id="10454790at2759"/>
<protein>
    <submittedName>
        <fullName evidence="2">Uncharacterized protein</fullName>
    </submittedName>
</protein>
<feature type="signal peptide" evidence="1">
    <location>
        <begin position="1"/>
        <end position="17"/>
    </location>
</feature>
<dbReference type="EMBL" id="CALLCH030000001">
    <property type="protein sequence ID" value="CAI4210885.1"/>
    <property type="molecule type" value="Genomic_DNA"/>
</dbReference>
<evidence type="ECO:0000313" key="3">
    <source>
        <dbReference type="Proteomes" id="UP000838763"/>
    </source>
</evidence>
<evidence type="ECO:0000256" key="1">
    <source>
        <dbReference type="SAM" id="SignalP"/>
    </source>
</evidence>
<organism evidence="2 3">
    <name type="scientific">Parascedosporium putredinis</name>
    <dbReference type="NCBI Taxonomy" id="1442378"/>
    <lineage>
        <taxon>Eukaryota</taxon>
        <taxon>Fungi</taxon>
        <taxon>Dikarya</taxon>
        <taxon>Ascomycota</taxon>
        <taxon>Pezizomycotina</taxon>
        <taxon>Sordariomycetes</taxon>
        <taxon>Hypocreomycetidae</taxon>
        <taxon>Microascales</taxon>
        <taxon>Microascaceae</taxon>
        <taxon>Parascedosporium</taxon>
    </lineage>
</organism>